<proteinExistence type="predicted"/>
<dbReference type="PANTHER" id="PTHR31906">
    <property type="entry name" value="PLASTID-LIPID-ASSOCIATED PROTEIN 4, CHLOROPLASTIC-RELATED"/>
    <property type="match status" value="1"/>
</dbReference>
<name>A0ABT3L346_9CYAN</name>
<keyword evidence="3" id="KW-1185">Reference proteome</keyword>
<evidence type="ECO:0000313" key="2">
    <source>
        <dbReference type="EMBL" id="MCW6035926.1"/>
    </source>
</evidence>
<feature type="domain" description="Plastid lipid-associated protein/fibrillin conserved" evidence="1">
    <location>
        <begin position="2"/>
        <end position="191"/>
    </location>
</feature>
<comment type="caution">
    <text evidence="2">The sequence shown here is derived from an EMBL/GenBank/DDBJ whole genome shotgun (WGS) entry which is preliminary data.</text>
</comment>
<evidence type="ECO:0000259" key="1">
    <source>
        <dbReference type="Pfam" id="PF04755"/>
    </source>
</evidence>
<dbReference type="Proteomes" id="UP001526426">
    <property type="component" value="Unassembled WGS sequence"/>
</dbReference>
<organism evidence="2 3">
    <name type="scientific">Spirulina subsalsa FACHB-351</name>
    <dbReference type="NCBI Taxonomy" id="234711"/>
    <lineage>
        <taxon>Bacteria</taxon>
        <taxon>Bacillati</taxon>
        <taxon>Cyanobacteriota</taxon>
        <taxon>Cyanophyceae</taxon>
        <taxon>Spirulinales</taxon>
        <taxon>Spirulinaceae</taxon>
        <taxon>Spirulina</taxon>
    </lineage>
</organism>
<reference evidence="2 3" key="1">
    <citation type="submission" date="2021-08" db="EMBL/GenBank/DDBJ databases">
        <title>Draft genome sequence of Spirulina subsalsa with high tolerance to salinity and hype-accumulation of phycocyanin.</title>
        <authorList>
            <person name="Pei H."/>
            <person name="Jiang L."/>
        </authorList>
    </citation>
    <scope>NUCLEOTIDE SEQUENCE [LARGE SCALE GENOMIC DNA]</scope>
    <source>
        <strain evidence="2 3">FACHB-351</strain>
    </source>
</reference>
<dbReference type="InterPro" id="IPR006843">
    <property type="entry name" value="PAP/fibrillin_dom"/>
</dbReference>
<sequence>MTQKAKLLSAIAGKNRGLLARELDKVEILGAIAELEDLNPTPKPLQATSLLDGNWRLLYTTSKELLGLDRFPLFQLGQIHQCIRTETNHIYNIAEVIGVPFLEGFICVSAVFEPISERRVNVKFERLVVGLQRLVSYKSSHDFIKQLEAGKRFFPTDISIENRDRQGWLDITYLDENLRIGRGNEGSIFVLTKDDEG</sequence>
<gene>
    <name evidence="2" type="ORF">K4A83_06520</name>
</gene>
<dbReference type="RefSeq" id="WP_407809921.1">
    <property type="nucleotide sequence ID" value="NZ_JAIHOM010000023.1"/>
</dbReference>
<evidence type="ECO:0000313" key="3">
    <source>
        <dbReference type="Proteomes" id="UP001526426"/>
    </source>
</evidence>
<accession>A0ABT3L346</accession>
<dbReference type="InterPro" id="IPR039633">
    <property type="entry name" value="PAP"/>
</dbReference>
<protein>
    <submittedName>
        <fullName evidence="2">PAP/fibrillin family protein</fullName>
    </submittedName>
</protein>
<dbReference type="Pfam" id="PF04755">
    <property type="entry name" value="PAP_fibrillin"/>
    <property type="match status" value="1"/>
</dbReference>
<dbReference type="EMBL" id="JAIHOM010000023">
    <property type="protein sequence ID" value="MCW6035926.1"/>
    <property type="molecule type" value="Genomic_DNA"/>
</dbReference>